<evidence type="ECO:0000256" key="2">
    <source>
        <dbReference type="SAM" id="Phobius"/>
    </source>
</evidence>
<organism evidence="5 6">
    <name type="scientific">Cellulosimicrobium funkei</name>
    <dbReference type="NCBI Taxonomy" id="264251"/>
    <lineage>
        <taxon>Bacteria</taxon>
        <taxon>Bacillati</taxon>
        <taxon>Actinomycetota</taxon>
        <taxon>Actinomycetes</taxon>
        <taxon>Micrococcales</taxon>
        <taxon>Promicromonosporaceae</taxon>
        <taxon>Cellulosimicrobium</taxon>
    </lineage>
</organism>
<feature type="chain" id="PRO_5002595523" description="Choice-of-anchor A domain-containing protein" evidence="3">
    <location>
        <begin position="33"/>
        <end position="454"/>
    </location>
</feature>
<gene>
    <name evidence="5" type="ORF">FB00_10490</name>
</gene>
<proteinExistence type="predicted"/>
<dbReference type="InterPro" id="IPR026588">
    <property type="entry name" value="Choice_anch_A"/>
</dbReference>
<keyword evidence="2" id="KW-0472">Membrane</keyword>
<keyword evidence="6" id="KW-1185">Reference proteome</keyword>
<dbReference type="EMBL" id="JNBQ01000010">
    <property type="protein sequence ID" value="KLN34746.1"/>
    <property type="molecule type" value="Genomic_DNA"/>
</dbReference>
<dbReference type="STRING" id="264251.FB00_10490"/>
<sequence>MRLHPARPRGIPLLALTALALTTVGLAAPATAAPLAAAPTLTADDVCTADPSTRPVGVYELTAVEDAGVGIWAGGGLTVTTATELEGRVVVGGDADLSGAGSLNVGTAGGGGSAITPAGGTDMLVVGGDLATATNTQVGFHASSGGNVVVGGEITGATPSTESRNVPGRPGTVTQGVGRDAALRPYTALPGLVTGMAADAADGAVAATPRDGILTLEAGARYTLTASQASTLTTLYVTGSGPVLLTVTGTTVDVPRLQHVEYGGVRVYQAAQHLSAHFLWSFPDATQVTLGTNDQFPGTIVVPRTDATLTVATSTNGRILSNGAVSYTGGAGIEHHNYPFAGPCETTPLVEEPKPEPSPEGPNPGEGVTTPPTSEETPVAEEPGEPSPESTPAAENSATPSPEAPSTSAEPGDDTPESGLATTGASVVVLAVVAALLLAGGATILVVARRRATS</sequence>
<dbReference type="PATRIC" id="fig|264251.5.peg.2138"/>
<evidence type="ECO:0000256" key="1">
    <source>
        <dbReference type="SAM" id="MobiDB-lite"/>
    </source>
</evidence>
<comment type="caution">
    <text evidence="5">The sequence shown here is derived from an EMBL/GenBank/DDBJ whole genome shotgun (WGS) entry which is preliminary data.</text>
</comment>
<feature type="compositionally biased region" description="Low complexity" evidence="1">
    <location>
        <begin position="385"/>
        <end position="410"/>
    </location>
</feature>
<feature type="region of interest" description="Disordered" evidence="1">
    <location>
        <begin position="338"/>
        <end position="420"/>
    </location>
</feature>
<feature type="domain" description="Choice-of-anchor A" evidence="4">
    <location>
        <begin position="78"/>
        <end position="333"/>
    </location>
</feature>
<dbReference type="NCBIfam" id="TIGR04215">
    <property type="entry name" value="choice_anch_A"/>
    <property type="match status" value="1"/>
</dbReference>
<protein>
    <recommendedName>
        <fullName evidence="4">Choice-of-anchor A domain-containing protein</fullName>
    </recommendedName>
</protein>
<evidence type="ECO:0000313" key="6">
    <source>
        <dbReference type="Proteomes" id="UP000035265"/>
    </source>
</evidence>
<feature type="region of interest" description="Disordered" evidence="1">
    <location>
        <begin position="157"/>
        <end position="176"/>
    </location>
</feature>
<name>A0A0H2KMK9_9MICO</name>
<keyword evidence="3" id="KW-0732">Signal</keyword>
<keyword evidence="2" id="KW-0812">Transmembrane</keyword>
<evidence type="ECO:0000256" key="3">
    <source>
        <dbReference type="SAM" id="SignalP"/>
    </source>
</evidence>
<dbReference type="RefSeq" id="WP_047232831.1">
    <property type="nucleotide sequence ID" value="NZ_JNBQ01000010.1"/>
</dbReference>
<keyword evidence="2" id="KW-1133">Transmembrane helix</keyword>
<dbReference type="AlphaFoldDB" id="A0A0H2KMK9"/>
<dbReference type="Proteomes" id="UP000035265">
    <property type="component" value="Unassembled WGS sequence"/>
</dbReference>
<dbReference type="Pfam" id="PF20597">
    <property type="entry name" value="pAdhesive_15"/>
    <property type="match status" value="1"/>
</dbReference>
<feature type="compositionally biased region" description="Low complexity" evidence="1">
    <location>
        <begin position="363"/>
        <end position="377"/>
    </location>
</feature>
<evidence type="ECO:0000259" key="4">
    <source>
        <dbReference type="Pfam" id="PF20597"/>
    </source>
</evidence>
<reference evidence="5 6" key="1">
    <citation type="submission" date="2014-05" db="EMBL/GenBank/DDBJ databases">
        <title>Cellulosimicrobium funkei U11 genome.</title>
        <authorList>
            <person name="Hu C."/>
            <person name="Gong Y."/>
            <person name="Wan W."/>
            <person name="Jiang M."/>
        </authorList>
    </citation>
    <scope>NUCLEOTIDE SEQUENCE [LARGE SCALE GENOMIC DNA]</scope>
    <source>
        <strain evidence="5 6">U11</strain>
    </source>
</reference>
<accession>A0A0H2KMK9</accession>
<evidence type="ECO:0000313" key="5">
    <source>
        <dbReference type="EMBL" id="KLN34746.1"/>
    </source>
</evidence>
<feature type="transmembrane region" description="Helical" evidence="2">
    <location>
        <begin position="427"/>
        <end position="448"/>
    </location>
</feature>
<feature type="signal peptide" evidence="3">
    <location>
        <begin position="1"/>
        <end position="32"/>
    </location>
</feature>